<reference evidence="2" key="1">
    <citation type="submission" date="2016-03" db="EMBL/GenBank/DDBJ databases">
        <title>Updated assembly of Pseudogymnoascus destructans, the fungus causing white-nose syndrome of bats.</title>
        <authorList>
            <person name="Palmer J.M."/>
            <person name="Drees K.P."/>
            <person name="Foster J.T."/>
            <person name="Lindner D.L."/>
        </authorList>
    </citation>
    <scope>NUCLEOTIDE SEQUENCE [LARGE SCALE GENOMIC DNA]</scope>
    <source>
        <strain evidence="2">20631-21</strain>
    </source>
</reference>
<feature type="compositionally biased region" description="Polar residues" evidence="1">
    <location>
        <begin position="61"/>
        <end position="73"/>
    </location>
</feature>
<name>A0A177AHD7_9PEZI</name>
<proteinExistence type="predicted"/>
<dbReference type="EMBL" id="KV441390">
    <property type="protein sequence ID" value="OAF61210.1"/>
    <property type="molecule type" value="Genomic_DNA"/>
</dbReference>
<evidence type="ECO:0000256" key="1">
    <source>
        <dbReference type="SAM" id="MobiDB-lite"/>
    </source>
</evidence>
<evidence type="ECO:0000313" key="2">
    <source>
        <dbReference type="EMBL" id="OAF61210.1"/>
    </source>
</evidence>
<feature type="compositionally biased region" description="Basic and acidic residues" evidence="1">
    <location>
        <begin position="89"/>
        <end position="99"/>
    </location>
</feature>
<dbReference type="GeneID" id="36285554"/>
<accession>A0A177AHD7</accession>
<dbReference type="RefSeq" id="XP_024326487.1">
    <property type="nucleotide sequence ID" value="XM_024466134.1"/>
</dbReference>
<dbReference type="Proteomes" id="UP000077154">
    <property type="component" value="Unassembled WGS sequence"/>
</dbReference>
<feature type="region of interest" description="Disordered" evidence="1">
    <location>
        <begin position="46"/>
        <end position="99"/>
    </location>
</feature>
<protein>
    <submittedName>
        <fullName evidence="2">Uncharacterized protein</fullName>
    </submittedName>
</protein>
<organism evidence="2">
    <name type="scientific">Pseudogymnoascus destructans</name>
    <dbReference type="NCBI Taxonomy" id="655981"/>
    <lineage>
        <taxon>Eukaryota</taxon>
        <taxon>Fungi</taxon>
        <taxon>Dikarya</taxon>
        <taxon>Ascomycota</taxon>
        <taxon>Pezizomycotina</taxon>
        <taxon>Leotiomycetes</taxon>
        <taxon>Thelebolales</taxon>
        <taxon>Thelebolaceae</taxon>
        <taxon>Pseudogymnoascus</taxon>
    </lineage>
</organism>
<sequence length="99" mass="11311">MQQGSGWNEYPFIPRHFYPIPGSQPPMDGICLPRAKKIYWNEQDNISEQFGSHDTKKRASQMDSETSPRTRSLNPPGPLPISDSANSKGMEDGRHLRRR</sequence>
<gene>
    <name evidence="2" type="ORF">VC83_02473</name>
</gene>
<dbReference type="AlphaFoldDB" id="A0A177AHD7"/>